<evidence type="ECO:0000313" key="6">
    <source>
        <dbReference type="Proteomes" id="UP000256328"/>
    </source>
</evidence>
<dbReference type="EMBL" id="PDLN01000009">
    <property type="protein sequence ID" value="RDW75796.1"/>
    <property type="molecule type" value="Genomic_DNA"/>
</dbReference>
<dbReference type="Pfam" id="PF11951">
    <property type="entry name" value="Fungal_trans_2"/>
    <property type="match status" value="1"/>
</dbReference>
<dbReference type="PROSITE" id="PS50048">
    <property type="entry name" value="ZN2_CY6_FUNGAL_2"/>
    <property type="match status" value="1"/>
</dbReference>
<accession>A0A3D8RPB5</accession>
<evidence type="ECO:0000256" key="1">
    <source>
        <dbReference type="ARBA" id="ARBA00004123"/>
    </source>
</evidence>
<dbReference type="Gene3D" id="4.10.240.10">
    <property type="entry name" value="Zn(2)-C6 fungal-type DNA-binding domain"/>
    <property type="match status" value="1"/>
</dbReference>
<protein>
    <recommendedName>
        <fullName evidence="4">Zn(2)-C6 fungal-type domain-containing protein</fullName>
    </recommendedName>
</protein>
<dbReference type="SUPFAM" id="SSF57701">
    <property type="entry name" value="Zn2/Cys6 DNA-binding domain"/>
    <property type="match status" value="1"/>
</dbReference>
<dbReference type="GO" id="GO:0008270">
    <property type="term" value="F:zinc ion binding"/>
    <property type="evidence" value="ECO:0007669"/>
    <property type="project" value="InterPro"/>
</dbReference>
<comment type="subcellular location">
    <subcellularLocation>
        <location evidence="1">Nucleus</location>
    </subcellularLocation>
</comment>
<dbReference type="SMART" id="SM00066">
    <property type="entry name" value="GAL4"/>
    <property type="match status" value="1"/>
</dbReference>
<dbReference type="InterPro" id="IPR001138">
    <property type="entry name" value="Zn2Cys6_DnaBD"/>
</dbReference>
<proteinExistence type="predicted"/>
<dbReference type="Proteomes" id="UP000256328">
    <property type="component" value="Unassembled WGS sequence"/>
</dbReference>
<dbReference type="GO" id="GO:0000981">
    <property type="term" value="F:DNA-binding transcription factor activity, RNA polymerase II-specific"/>
    <property type="evidence" value="ECO:0007669"/>
    <property type="project" value="InterPro"/>
</dbReference>
<gene>
    <name evidence="5" type="ORF">BP5796_06617</name>
</gene>
<evidence type="ECO:0000256" key="3">
    <source>
        <dbReference type="SAM" id="MobiDB-lite"/>
    </source>
</evidence>
<reference evidence="5 6" key="1">
    <citation type="journal article" date="2018" name="IMA Fungus">
        <title>IMA Genome-F 9: Draft genome sequence of Annulohypoxylon stygium, Aspergillus mulundensis, Berkeleyomyces basicola (syn. Thielaviopsis basicola), Ceratocystis smalleyi, two Cercospora beticola strains, Coleophoma cylindrospora, Fusarium fracticaudum, Phialophora cf. hyalina, and Morchella septimelata.</title>
        <authorList>
            <person name="Wingfield B.D."/>
            <person name="Bills G.F."/>
            <person name="Dong Y."/>
            <person name="Huang W."/>
            <person name="Nel W.J."/>
            <person name="Swalarsk-Parry B.S."/>
            <person name="Vaghefi N."/>
            <person name="Wilken P.M."/>
            <person name="An Z."/>
            <person name="de Beer Z.W."/>
            <person name="De Vos L."/>
            <person name="Chen L."/>
            <person name="Duong T.A."/>
            <person name="Gao Y."/>
            <person name="Hammerbacher A."/>
            <person name="Kikkert J.R."/>
            <person name="Li Y."/>
            <person name="Li H."/>
            <person name="Li K."/>
            <person name="Li Q."/>
            <person name="Liu X."/>
            <person name="Ma X."/>
            <person name="Naidoo K."/>
            <person name="Pethybridge S.J."/>
            <person name="Sun J."/>
            <person name="Steenkamp E.T."/>
            <person name="van der Nest M.A."/>
            <person name="van Wyk S."/>
            <person name="Wingfield M.J."/>
            <person name="Xiong C."/>
            <person name="Yue Q."/>
            <person name="Zhang X."/>
        </authorList>
    </citation>
    <scope>NUCLEOTIDE SEQUENCE [LARGE SCALE GENOMIC DNA]</scope>
    <source>
        <strain evidence="5 6">BP5796</strain>
    </source>
</reference>
<dbReference type="GO" id="GO:0005634">
    <property type="term" value="C:nucleus"/>
    <property type="evidence" value="ECO:0007669"/>
    <property type="project" value="UniProtKB-SubCell"/>
</dbReference>
<dbReference type="InterPro" id="IPR036864">
    <property type="entry name" value="Zn2-C6_fun-type_DNA-bd_sf"/>
</dbReference>
<sequence>MSSWDAGEFSLDSPGFPRFVVATSSDELRRISQIDQANRGAPRSRAGCWTCRDKKVKCDEQRPQCQRCTRLSRVCDYSPRPRKRKGKGREKKKSKRLAEDGHSPALEDNGGLESPPGSENPLHLNDALEKADSVDSLNIQQRLHRPGDYASNRAAQRPIDVLQFSILRYLQPPTLVAPCSLELSYEDHSAIHHFRTTFSTYYHTKNPKYSVLSIVFRLAQNSPMLMHMVLSLAGREEGFYKSGGEETGREVEASLDHYNQAVNMMAKAVEGNAEEMDMAVVLAALWLMILYEQKFGDSDGRGLAQHLKGTASILRQKCRSLANMPAPSQALVTTRNSDNPVTEAVTSDEENKVSTFFIARMIVWISALDAGAASYGIGGHVNSSVVELSKSYADLERKLPLDWSSAIHQYSRPLFRSMWGKEYPSSEILDDLQNQEVYHLLGECCQLRYMVARLAALYPNDDALARDRTLSVSRALDLVGQCFAELIDTSKYLKCQDRPGERLVSNILTIVPQYHAVVLDFFRLTRPGQPLNPKQDAALKGITTLAFQAYKNEGDRAMFRIAWPLFIAGIETDDLVHREWILNRFRNLGRYGKNYRRALELLQAVIERSEEFRRSVDVLQLIEEGSYERFAI</sequence>
<dbReference type="OrthoDB" id="648861at2759"/>
<comment type="caution">
    <text evidence="5">The sequence shown here is derived from an EMBL/GenBank/DDBJ whole genome shotgun (WGS) entry which is preliminary data.</text>
</comment>
<keyword evidence="2" id="KW-0539">Nucleus</keyword>
<dbReference type="AlphaFoldDB" id="A0A3D8RPB5"/>
<dbReference type="InterPro" id="IPR021858">
    <property type="entry name" value="Fun_TF"/>
</dbReference>
<organism evidence="5 6">
    <name type="scientific">Coleophoma crateriformis</name>
    <dbReference type="NCBI Taxonomy" id="565419"/>
    <lineage>
        <taxon>Eukaryota</taxon>
        <taxon>Fungi</taxon>
        <taxon>Dikarya</taxon>
        <taxon>Ascomycota</taxon>
        <taxon>Pezizomycotina</taxon>
        <taxon>Leotiomycetes</taxon>
        <taxon>Helotiales</taxon>
        <taxon>Dermateaceae</taxon>
        <taxon>Coleophoma</taxon>
    </lineage>
</organism>
<feature type="compositionally biased region" description="Basic residues" evidence="3">
    <location>
        <begin position="80"/>
        <end position="95"/>
    </location>
</feature>
<name>A0A3D8RPB5_9HELO</name>
<keyword evidence="6" id="KW-1185">Reference proteome</keyword>
<feature type="region of interest" description="Disordered" evidence="3">
    <location>
        <begin position="79"/>
        <end position="124"/>
    </location>
</feature>
<evidence type="ECO:0000256" key="2">
    <source>
        <dbReference type="ARBA" id="ARBA00023242"/>
    </source>
</evidence>
<dbReference type="PROSITE" id="PS00463">
    <property type="entry name" value="ZN2_CY6_FUNGAL_1"/>
    <property type="match status" value="1"/>
</dbReference>
<evidence type="ECO:0000259" key="4">
    <source>
        <dbReference type="PROSITE" id="PS50048"/>
    </source>
</evidence>
<feature type="domain" description="Zn(2)-C6 fungal-type" evidence="4">
    <location>
        <begin position="47"/>
        <end position="77"/>
    </location>
</feature>
<evidence type="ECO:0000313" key="5">
    <source>
        <dbReference type="EMBL" id="RDW75796.1"/>
    </source>
</evidence>
<dbReference type="PANTHER" id="PTHR37534:SF46">
    <property type="entry name" value="ZN(II)2CYS6 TRANSCRIPTION FACTOR (EUROFUNG)"/>
    <property type="match status" value="1"/>
</dbReference>
<dbReference type="PANTHER" id="PTHR37534">
    <property type="entry name" value="TRANSCRIPTIONAL ACTIVATOR PROTEIN UGA3"/>
    <property type="match status" value="1"/>
</dbReference>
<dbReference type="CDD" id="cd00067">
    <property type="entry name" value="GAL4"/>
    <property type="match status" value="1"/>
</dbReference>
<dbReference type="Pfam" id="PF00172">
    <property type="entry name" value="Zn_clus"/>
    <property type="match status" value="1"/>
</dbReference>